<name>A0A0D2G6H4_9EURO</name>
<gene>
    <name evidence="1" type="ORF">Z518_01635</name>
</gene>
<accession>A0A0D2G6H4</accession>
<dbReference type="RefSeq" id="XP_013277688.1">
    <property type="nucleotide sequence ID" value="XM_013422234.1"/>
</dbReference>
<protein>
    <submittedName>
        <fullName evidence="1">Uncharacterized protein</fullName>
    </submittedName>
</protein>
<dbReference type="STRING" id="1442369.A0A0D2G6H4"/>
<reference evidence="1 2" key="1">
    <citation type="submission" date="2015-01" db="EMBL/GenBank/DDBJ databases">
        <title>The Genome Sequence of Rhinocladiella mackenzie CBS 650.93.</title>
        <authorList>
            <consortium name="The Broad Institute Genomics Platform"/>
            <person name="Cuomo C."/>
            <person name="de Hoog S."/>
            <person name="Gorbushina A."/>
            <person name="Stielow B."/>
            <person name="Teixiera M."/>
            <person name="Abouelleil A."/>
            <person name="Chapman S.B."/>
            <person name="Priest M."/>
            <person name="Young S.K."/>
            <person name="Wortman J."/>
            <person name="Nusbaum C."/>
            <person name="Birren B."/>
        </authorList>
    </citation>
    <scope>NUCLEOTIDE SEQUENCE [LARGE SCALE GENOMIC DNA]</scope>
    <source>
        <strain evidence="1 2">CBS 650.93</strain>
    </source>
</reference>
<dbReference type="HOGENOM" id="CLU_100665_2_0_1"/>
<dbReference type="EMBL" id="KN847475">
    <property type="protein sequence ID" value="KIX10552.1"/>
    <property type="molecule type" value="Genomic_DNA"/>
</dbReference>
<dbReference type="AlphaFoldDB" id="A0A0D2G6H4"/>
<dbReference type="OrthoDB" id="2322999at2759"/>
<dbReference type="VEuPathDB" id="FungiDB:Z518_01635"/>
<keyword evidence="2" id="KW-1185">Reference proteome</keyword>
<sequence>MEYEVGDYSDEVFKRIPYAVDVFQWVRDNPMPDAVVEQLRVVFIKHRVYDHFGLSIIHRHYDLEPGERVVELENVATPWRVPDADKMSIFGGHIVPKNWAYLDGLLHPFEFQYRPEATNPHPEVPCLTTAFVAELHHVLALHDLLGVYGLALLPENAQDETAPGRLEFTAGRANITIPFPDKLKDKTLQSTMYLFPCIDPLLEPSYKGPRMRHCWTCVGCA</sequence>
<evidence type="ECO:0000313" key="2">
    <source>
        <dbReference type="Proteomes" id="UP000053617"/>
    </source>
</evidence>
<dbReference type="GeneID" id="25289706"/>
<proteinExistence type="predicted"/>
<organism evidence="1 2">
    <name type="scientific">Rhinocladiella mackenziei CBS 650.93</name>
    <dbReference type="NCBI Taxonomy" id="1442369"/>
    <lineage>
        <taxon>Eukaryota</taxon>
        <taxon>Fungi</taxon>
        <taxon>Dikarya</taxon>
        <taxon>Ascomycota</taxon>
        <taxon>Pezizomycotina</taxon>
        <taxon>Eurotiomycetes</taxon>
        <taxon>Chaetothyriomycetidae</taxon>
        <taxon>Chaetothyriales</taxon>
        <taxon>Herpotrichiellaceae</taxon>
        <taxon>Rhinocladiella</taxon>
    </lineage>
</organism>
<evidence type="ECO:0000313" key="1">
    <source>
        <dbReference type="EMBL" id="KIX10552.1"/>
    </source>
</evidence>
<dbReference type="Proteomes" id="UP000053617">
    <property type="component" value="Unassembled WGS sequence"/>
</dbReference>